<comment type="caution">
    <text evidence="2">The sequence shown here is derived from an EMBL/GenBank/DDBJ whole genome shotgun (WGS) entry which is preliminary data.</text>
</comment>
<dbReference type="Proteomes" id="UP000696280">
    <property type="component" value="Unassembled WGS sequence"/>
</dbReference>
<evidence type="ECO:0000313" key="3">
    <source>
        <dbReference type="Proteomes" id="UP000696280"/>
    </source>
</evidence>
<feature type="coiled-coil region" evidence="1">
    <location>
        <begin position="1"/>
        <end position="28"/>
    </location>
</feature>
<dbReference type="AlphaFoldDB" id="A0A9N9L256"/>
<accession>A0A9N9L256</accession>
<protein>
    <submittedName>
        <fullName evidence="2">Uncharacterized protein</fullName>
    </submittedName>
</protein>
<evidence type="ECO:0000256" key="1">
    <source>
        <dbReference type="SAM" id="Coils"/>
    </source>
</evidence>
<sequence>MSNMESSEQEYQEAIKKLTEKLEGIDINSEGDLTIRLYTIQGVGDSTFKTASSGDPIKGKILATIKVTRQVLNENFDYFRAMFTRERWLEHNKSVIDMECDHPLAARVWFHAYHEGEIPASFSEMPVEEVWQVIEFGTFIQAKHPNEADFSKLETWFGEVVKHHDVTSVKNAKDNELKIRMLLYPAYLFDDAKVFAALTKILVYSFAGHITESNPTYNRSLHLDGNMIGSLNGARGSLKNHLVAGFFQPQEEFPKLDCKCRGDSVIEYLKAVQKTEIWPVHRLQHKSIFDIINCPGTVNFACKIPENACKQCRRLLSRTVISELRMKVASSFQGICLDCVKMTNTEDVDSDYWTHDENREWDVGCRISHKQPTWYWSFMGRKGVMEKYQLRKKEAWERRRHH</sequence>
<organism evidence="2 3">
    <name type="scientific">Hymenoscyphus fraxineus</name>
    <dbReference type="NCBI Taxonomy" id="746836"/>
    <lineage>
        <taxon>Eukaryota</taxon>
        <taxon>Fungi</taxon>
        <taxon>Dikarya</taxon>
        <taxon>Ascomycota</taxon>
        <taxon>Pezizomycotina</taxon>
        <taxon>Leotiomycetes</taxon>
        <taxon>Helotiales</taxon>
        <taxon>Helotiaceae</taxon>
        <taxon>Hymenoscyphus</taxon>
    </lineage>
</organism>
<dbReference type="OrthoDB" id="268428at2759"/>
<evidence type="ECO:0000313" key="2">
    <source>
        <dbReference type="EMBL" id="CAG8957241.1"/>
    </source>
</evidence>
<keyword evidence="3" id="KW-1185">Reference proteome</keyword>
<dbReference type="EMBL" id="CAJVRL010000077">
    <property type="protein sequence ID" value="CAG8957241.1"/>
    <property type="molecule type" value="Genomic_DNA"/>
</dbReference>
<name>A0A9N9L256_9HELO</name>
<reference evidence="2" key="1">
    <citation type="submission" date="2021-07" db="EMBL/GenBank/DDBJ databases">
        <authorList>
            <person name="Durling M."/>
        </authorList>
    </citation>
    <scope>NUCLEOTIDE SEQUENCE</scope>
</reference>
<gene>
    <name evidence="2" type="ORF">HYFRA_00009443</name>
</gene>
<proteinExistence type="predicted"/>
<keyword evidence="1" id="KW-0175">Coiled coil</keyword>